<reference evidence="9" key="2">
    <citation type="journal article" date="2017" name="J. Anim. Genet.">
        <title>Multiple reference genome sequences of hot pepper reveal the massive evolution of plant disease resistance genes by retroduplication.</title>
        <authorList>
            <person name="Kim S."/>
            <person name="Park J."/>
            <person name="Yeom S.-I."/>
            <person name="Kim Y.-M."/>
            <person name="Seo E."/>
            <person name="Kim K.-T."/>
            <person name="Kim M.-S."/>
            <person name="Lee J.M."/>
            <person name="Cheong K."/>
            <person name="Shin H.-S."/>
            <person name="Kim S.-B."/>
            <person name="Han K."/>
            <person name="Lee J."/>
            <person name="Park M."/>
            <person name="Lee H.-A."/>
            <person name="Lee H.-Y."/>
            <person name="Lee Y."/>
            <person name="Oh S."/>
            <person name="Lee J.H."/>
            <person name="Choi E."/>
            <person name="Choi E."/>
            <person name="Lee S.E."/>
            <person name="Jeon J."/>
            <person name="Kim H."/>
            <person name="Choi G."/>
            <person name="Song H."/>
            <person name="Lee J."/>
            <person name="Lee S.-C."/>
            <person name="Kwon J.-K."/>
            <person name="Lee H.-Y."/>
            <person name="Koo N."/>
            <person name="Hong Y."/>
            <person name="Kim R.W."/>
            <person name="Kang W.-H."/>
            <person name="Huh J.H."/>
            <person name="Kang B.-C."/>
            <person name="Yang T.-J."/>
            <person name="Lee Y.-H."/>
            <person name="Bennetzen J.L."/>
            <person name="Choi D."/>
        </authorList>
    </citation>
    <scope>NUCLEOTIDE SEQUENCE [LARGE SCALE GENOMIC DNA]</scope>
    <source>
        <strain evidence="9">cv. PBC81</strain>
    </source>
</reference>
<dbReference type="PANTHER" id="PTHR33223">
    <property type="entry name" value="CCHC-TYPE DOMAIN-CONTAINING PROTEIN"/>
    <property type="match status" value="1"/>
</dbReference>
<feature type="region of interest" description="Disordered" evidence="5">
    <location>
        <begin position="10"/>
        <end position="34"/>
    </location>
</feature>
<name>A0A2G2X6R9_CAPBA</name>
<sequence>MEAQREIERMAAQVHQQNIDNRRRATNPDYKDLGDEELLNSRHTVEMAEPMQRRDRQARSRPERRTMQIPFDDDADDLDEAGSTGAIILPPLAPGAKFNITSAMIQLLQLQGLFGGLAGDDPNMHLINFISTCKSFDNPGVGQNAIRLRLFPLSLSGEATIWLNGLTPDSITHWRQLKNAFLERFFSPSKKAQLRDEISNFRQLPSEALHETWKRFKTKLMRCPNHHMTNVHLMEILYRALNSVTKPVVDNTAEFGSNYRLGKLGNEIRVWADIDADLLLAVFLPILIFEGAFSMELAFPYDWKWRTSLLLGAILSATDPVAVVALLKDLGASKKLSTIVEGESMMNDGFSIEWFLGKVLAGFQCWNILQKAHLDLKLHIVVLNAACDILQAQEEAEASGILTLVALGIGVIIAQSIFSIGNLQGASSDPKYLSSETGAMLRLSTETLLHMAQFVFLTGGSVLMTLIINGSTSQLLLCLFGMDALSESEDNLFQETMVNYAKNQLLRKAEEFSRICSGSNNPFDWMTIGGYATFIKDVCEDTIWPPCTTNHCYLEIDDMKTMRVCFLKDIASLIYLIDSLLISYIDHELGSLLSTRAAYWSTFNEGRITESTISVLMESIEEAIDLANWGLHDWNYISTRLKFTGYYKFFSTRVCPPWLPRWLHLKKLQDSCHTCPAFIHSHRIARQLLLDYTGDNGNAAIVVAESEVEELEAMKFLENVKNSMPEACERFCGKSCIVALVQMLIDLLIVKSSQQNFLKFTSTC</sequence>
<dbReference type="GO" id="GO:0016020">
    <property type="term" value="C:membrane"/>
    <property type="evidence" value="ECO:0007669"/>
    <property type="project" value="UniProtKB-SubCell"/>
</dbReference>
<dbReference type="STRING" id="33114.A0A2G2X6R9"/>
<proteinExistence type="predicted"/>
<dbReference type="OrthoDB" id="441412at2759"/>
<keyword evidence="9" id="KW-1185">Reference proteome</keyword>
<dbReference type="AlphaFoldDB" id="A0A2G2X6R9"/>
<keyword evidence="3" id="KW-1133">Transmembrane helix</keyword>
<evidence type="ECO:0000256" key="4">
    <source>
        <dbReference type="ARBA" id="ARBA00023136"/>
    </source>
</evidence>
<dbReference type="InterPro" id="IPR005162">
    <property type="entry name" value="Retrotrans_gag_dom"/>
</dbReference>
<keyword evidence="4" id="KW-0472">Membrane</keyword>
<reference evidence="8 9" key="1">
    <citation type="journal article" date="2017" name="Genome Biol.">
        <title>New reference genome sequences of hot pepper reveal the massive evolution of plant disease-resistance genes by retroduplication.</title>
        <authorList>
            <person name="Kim S."/>
            <person name="Park J."/>
            <person name="Yeom S.I."/>
            <person name="Kim Y.M."/>
            <person name="Seo E."/>
            <person name="Kim K.T."/>
            <person name="Kim M.S."/>
            <person name="Lee J.M."/>
            <person name="Cheong K."/>
            <person name="Shin H.S."/>
            <person name="Kim S.B."/>
            <person name="Han K."/>
            <person name="Lee J."/>
            <person name="Park M."/>
            <person name="Lee H.A."/>
            <person name="Lee H.Y."/>
            <person name="Lee Y."/>
            <person name="Oh S."/>
            <person name="Lee J.H."/>
            <person name="Choi E."/>
            <person name="Choi E."/>
            <person name="Lee S.E."/>
            <person name="Jeon J."/>
            <person name="Kim H."/>
            <person name="Choi G."/>
            <person name="Song H."/>
            <person name="Lee J."/>
            <person name="Lee S.C."/>
            <person name="Kwon J.K."/>
            <person name="Lee H.Y."/>
            <person name="Koo N."/>
            <person name="Hong Y."/>
            <person name="Kim R.W."/>
            <person name="Kang W.H."/>
            <person name="Huh J.H."/>
            <person name="Kang B.C."/>
            <person name="Yang T.J."/>
            <person name="Lee Y.H."/>
            <person name="Bennetzen J.L."/>
            <person name="Choi D."/>
        </authorList>
    </citation>
    <scope>NUCLEOTIDE SEQUENCE [LARGE SCALE GENOMIC DNA]</scope>
    <source>
        <strain evidence="9">cv. PBC81</strain>
    </source>
</reference>
<dbReference type="Pfam" id="PF03732">
    <property type="entry name" value="Retrotrans_gag"/>
    <property type="match status" value="1"/>
</dbReference>
<evidence type="ECO:0008006" key="10">
    <source>
        <dbReference type="Google" id="ProtNLM"/>
    </source>
</evidence>
<evidence type="ECO:0000259" key="6">
    <source>
        <dbReference type="Pfam" id="PF00999"/>
    </source>
</evidence>
<feature type="compositionally biased region" description="Basic and acidic residues" evidence="5">
    <location>
        <begin position="49"/>
        <end position="66"/>
    </location>
</feature>
<feature type="domain" description="Cation/H+ exchanger transmembrane" evidence="6">
    <location>
        <begin position="285"/>
        <end position="352"/>
    </location>
</feature>
<comment type="caution">
    <text evidence="8">The sequence shown here is derived from an EMBL/GenBank/DDBJ whole genome shotgun (WGS) entry which is preliminary data.</text>
</comment>
<dbReference type="GO" id="GO:1902600">
    <property type="term" value="P:proton transmembrane transport"/>
    <property type="evidence" value="ECO:0007669"/>
    <property type="project" value="InterPro"/>
</dbReference>
<evidence type="ECO:0000256" key="1">
    <source>
        <dbReference type="ARBA" id="ARBA00004141"/>
    </source>
</evidence>
<comment type="subcellular location">
    <subcellularLocation>
        <location evidence="1">Membrane</location>
        <topology evidence="1">Multi-pass membrane protein</topology>
    </subcellularLocation>
</comment>
<feature type="domain" description="Retrotransposon gag" evidence="7">
    <location>
        <begin position="149"/>
        <end position="242"/>
    </location>
</feature>
<protein>
    <recommendedName>
        <fullName evidence="10">Cation/H+ exchanger domain-containing protein</fullName>
    </recommendedName>
</protein>
<evidence type="ECO:0000256" key="5">
    <source>
        <dbReference type="SAM" id="MobiDB-lite"/>
    </source>
</evidence>
<evidence type="ECO:0000256" key="3">
    <source>
        <dbReference type="ARBA" id="ARBA00022989"/>
    </source>
</evidence>
<dbReference type="Proteomes" id="UP000224567">
    <property type="component" value="Unassembled WGS sequence"/>
</dbReference>
<dbReference type="Gene3D" id="6.10.140.1330">
    <property type="match status" value="1"/>
</dbReference>
<organism evidence="8 9">
    <name type="scientific">Capsicum baccatum</name>
    <name type="common">Peruvian pepper</name>
    <dbReference type="NCBI Taxonomy" id="33114"/>
    <lineage>
        <taxon>Eukaryota</taxon>
        <taxon>Viridiplantae</taxon>
        <taxon>Streptophyta</taxon>
        <taxon>Embryophyta</taxon>
        <taxon>Tracheophyta</taxon>
        <taxon>Spermatophyta</taxon>
        <taxon>Magnoliopsida</taxon>
        <taxon>eudicotyledons</taxon>
        <taxon>Gunneridae</taxon>
        <taxon>Pentapetalae</taxon>
        <taxon>asterids</taxon>
        <taxon>lamiids</taxon>
        <taxon>Solanales</taxon>
        <taxon>Solanaceae</taxon>
        <taxon>Solanoideae</taxon>
        <taxon>Capsiceae</taxon>
        <taxon>Capsicum</taxon>
    </lineage>
</organism>
<evidence type="ECO:0000313" key="9">
    <source>
        <dbReference type="Proteomes" id="UP000224567"/>
    </source>
</evidence>
<keyword evidence="2" id="KW-0812">Transmembrane</keyword>
<dbReference type="GO" id="GO:0015297">
    <property type="term" value="F:antiporter activity"/>
    <property type="evidence" value="ECO:0007669"/>
    <property type="project" value="InterPro"/>
</dbReference>
<evidence type="ECO:0000259" key="7">
    <source>
        <dbReference type="Pfam" id="PF03732"/>
    </source>
</evidence>
<dbReference type="InterPro" id="IPR006153">
    <property type="entry name" value="Cation/H_exchanger_TM"/>
</dbReference>
<evidence type="ECO:0000256" key="2">
    <source>
        <dbReference type="ARBA" id="ARBA00022692"/>
    </source>
</evidence>
<gene>
    <name evidence="8" type="ORF">CQW23_07622</name>
</gene>
<dbReference type="PANTHER" id="PTHR33223:SF11">
    <property type="entry name" value="ELEMENT PROTEIN, PUTATIVE-RELATED"/>
    <property type="match status" value="1"/>
</dbReference>
<feature type="region of interest" description="Disordered" evidence="5">
    <location>
        <begin position="49"/>
        <end position="76"/>
    </location>
</feature>
<dbReference type="Pfam" id="PF00999">
    <property type="entry name" value="Na_H_Exchanger"/>
    <property type="match status" value="1"/>
</dbReference>
<evidence type="ECO:0000313" key="8">
    <source>
        <dbReference type="EMBL" id="PHT53160.1"/>
    </source>
</evidence>
<dbReference type="EMBL" id="MLFT02000003">
    <property type="protein sequence ID" value="PHT53160.1"/>
    <property type="molecule type" value="Genomic_DNA"/>
</dbReference>
<accession>A0A2G2X6R9</accession>